<keyword evidence="4" id="KW-0997">Cell inner membrane</keyword>
<dbReference type="PIRSF" id="PIRSF021292">
    <property type="entry name" value="Competence_ComGD"/>
    <property type="match status" value="1"/>
</dbReference>
<name>A0A154BT17_ANASB</name>
<dbReference type="GO" id="GO:0015628">
    <property type="term" value="P:protein secretion by the type II secretion system"/>
    <property type="evidence" value="ECO:0007669"/>
    <property type="project" value="InterPro"/>
</dbReference>
<evidence type="ECO:0000256" key="4">
    <source>
        <dbReference type="ARBA" id="ARBA00022519"/>
    </source>
</evidence>
<keyword evidence="2" id="KW-1003">Cell membrane</keyword>
<dbReference type="Pfam" id="PF07963">
    <property type="entry name" value="N_methyl"/>
    <property type="match status" value="1"/>
</dbReference>
<evidence type="ECO:0000256" key="1">
    <source>
        <dbReference type="ARBA" id="ARBA00004377"/>
    </source>
</evidence>
<dbReference type="InterPro" id="IPR045584">
    <property type="entry name" value="Pilin-like"/>
</dbReference>
<protein>
    <recommendedName>
        <fullName evidence="8">General secretion pathway GspH domain-containing protein</fullName>
    </recommendedName>
</protein>
<dbReference type="EMBL" id="LSGP01000013">
    <property type="protein sequence ID" value="KYZ77072.1"/>
    <property type="molecule type" value="Genomic_DNA"/>
</dbReference>
<dbReference type="GO" id="GO:0015627">
    <property type="term" value="C:type II protein secretion system complex"/>
    <property type="evidence" value="ECO:0007669"/>
    <property type="project" value="InterPro"/>
</dbReference>
<evidence type="ECO:0000256" key="3">
    <source>
        <dbReference type="ARBA" id="ARBA00022481"/>
    </source>
</evidence>
<keyword evidence="5" id="KW-0812">Transmembrane</keyword>
<accession>A0A154BT17</accession>
<dbReference type="GO" id="GO:0030420">
    <property type="term" value="P:establishment of competence for transformation"/>
    <property type="evidence" value="ECO:0007669"/>
    <property type="project" value="InterPro"/>
</dbReference>
<comment type="subcellular location">
    <subcellularLocation>
        <location evidence="1">Cell inner membrane</location>
        <topology evidence="1">Single-pass membrane protein</topology>
    </subcellularLocation>
</comment>
<evidence type="ECO:0000313" key="9">
    <source>
        <dbReference type="EMBL" id="KYZ77072.1"/>
    </source>
</evidence>
<dbReference type="AlphaFoldDB" id="A0A154BT17"/>
<keyword evidence="7" id="KW-0472">Membrane</keyword>
<keyword evidence="6" id="KW-1133">Transmembrane helix</keyword>
<dbReference type="InterPro" id="IPR012902">
    <property type="entry name" value="N_methyl_site"/>
</dbReference>
<dbReference type="NCBIfam" id="TIGR02532">
    <property type="entry name" value="IV_pilin_GFxxxE"/>
    <property type="match status" value="1"/>
</dbReference>
<sequence>MQRGFSFIELVVVLSILAILAAVAVPQIGDSVTVRELEDVAQQLASDIRWTQQETINRTADMTSPMITFYPTGYAIEAGLGNRLKPFTKFPNSVQLVGTTSPISFKLDGKPVTGTTISLQSRSKPTLFRYVIVLQTTGRIRVVNSL</sequence>
<evidence type="ECO:0000313" key="10">
    <source>
        <dbReference type="Proteomes" id="UP000076268"/>
    </source>
</evidence>
<dbReference type="InterPro" id="IPR016785">
    <property type="entry name" value="ComGD"/>
</dbReference>
<evidence type="ECO:0000256" key="2">
    <source>
        <dbReference type="ARBA" id="ARBA00022475"/>
    </source>
</evidence>
<feature type="domain" description="General secretion pathway GspH" evidence="8">
    <location>
        <begin position="41"/>
        <end position="132"/>
    </location>
</feature>
<organism evidence="9 10">
    <name type="scientific">Anaerosporomusa subterranea</name>
    <dbReference type="NCBI Taxonomy" id="1794912"/>
    <lineage>
        <taxon>Bacteria</taxon>
        <taxon>Bacillati</taxon>
        <taxon>Bacillota</taxon>
        <taxon>Negativicutes</taxon>
        <taxon>Acetonemataceae</taxon>
        <taxon>Anaerosporomusa</taxon>
    </lineage>
</organism>
<evidence type="ECO:0000256" key="5">
    <source>
        <dbReference type="ARBA" id="ARBA00022692"/>
    </source>
</evidence>
<dbReference type="InterPro" id="IPR022346">
    <property type="entry name" value="T2SS_GspH"/>
</dbReference>
<keyword evidence="10" id="KW-1185">Reference proteome</keyword>
<evidence type="ECO:0000256" key="6">
    <source>
        <dbReference type="ARBA" id="ARBA00022989"/>
    </source>
</evidence>
<dbReference type="Gene3D" id="3.30.700.10">
    <property type="entry name" value="Glycoprotein, Type 4 Pilin"/>
    <property type="match status" value="1"/>
</dbReference>
<dbReference type="OrthoDB" id="1808878at2"/>
<dbReference type="RefSeq" id="WP_066238727.1">
    <property type="nucleotide sequence ID" value="NZ_LSGP01000013.1"/>
</dbReference>
<evidence type="ECO:0000259" key="8">
    <source>
        <dbReference type="Pfam" id="PF12019"/>
    </source>
</evidence>
<comment type="caution">
    <text evidence="9">The sequence shown here is derived from an EMBL/GenBank/DDBJ whole genome shotgun (WGS) entry which is preliminary data.</text>
</comment>
<gene>
    <name evidence="9" type="ORF">AXX12_02750</name>
</gene>
<keyword evidence="3" id="KW-0488">Methylation</keyword>
<dbReference type="STRING" id="1794912.AXX12_02750"/>
<dbReference type="SUPFAM" id="SSF54523">
    <property type="entry name" value="Pili subunits"/>
    <property type="match status" value="1"/>
</dbReference>
<dbReference type="GO" id="GO:0005886">
    <property type="term" value="C:plasma membrane"/>
    <property type="evidence" value="ECO:0007669"/>
    <property type="project" value="UniProtKB-SubCell"/>
</dbReference>
<dbReference type="Proteomes" id="UP000076268">
    <property type="component" value="Unassembled WGS sequence"/>
</dbReference>
<proteinExistence type="predicted"/>
<evidence type="ECO:0000256" key="7">
    <source>
        <dbReference type="ARBA" id="ARBA00023136"/>
    </source>
</evidence>
<reference evidence="9 10" key="1">
    <citation type="submission" date="2016-02" db="EMBL/GenBank/DDBJ databases">
        <title>Anaerosporomusa subterraneum gen. nov., sp. nov., a spore-forming obligate anaerobe isolated from saprolite.</title>
        <authorList>
            <person name="Choi J.K."/>
            <person name="Shah M."/>
            <person name="Yee N."/>
        </authorList>
    </citation>
    <scope>NUCLEOTIDE SEQUENCE [LARGE SCALE GENOMIC DNA]</scope>
    <source>
        <strain evidence="9 10">RU4</strain>
    </source>
</reference>
<dbReference type="Pfam" id="PF12019">
    <property type="entry name" value="GspH"/>
    <property type="match status" value="1"/>
</dbReference>